<organism evidence="3 4">
    <name type="scientific">Ramlibacter monticola</name>
    <dbReference type="NCBI Taxonomy" id="1926872"/>
    <lineage>
        <taxon>Bacteria</taxon>
        <taxon>Pseudomonadati</taxon>
        <taxon>Pseudomonadota</taxon>
        <taxon>Betaproteobacteria</taxon>
        <taxon>Burkholderiales</taxon>
        <taxon>Comamonadaceae</taxon>
        <taxon>Ramlibacter</taxon>
    </lineage>
</organism>
<keyword evidence="1" id="KW-0732">Signal</keyword>
<feature type="chain" id="PRO_5037197787" evidence="1">
    <location>
        <begin position="22"/>
        <end position="164"/>
    </location>
</feature>
<reference evidence="3 4" key="1">
    <citation type="journal article" date="2017" name="Int. J. Syst. Evol. Microbiol.">
        <title>Ramlibacter monticola sp. nov., isolated from forest soil.</title>
        <authorList>
            <person name="Chaudhary D.K."/>
            <person name="Kim J."/>
        </authorList>
    </citation>
    <scope>NUCLEOTIDE SEQUENCE [LARGE SCALE GENOMIC DNA]</scope>
    <source>
        <strain evidence="3 4">KACC 19175</strain>
    </source>
</reference>
<dbReference type="InterPro" id="IPR053167">
    <property type="entry name" value="Spore_coat_component"/>
</dbReference>
<evidence type="ECO:0000259" key="2">
    <source>
        <dbReference type="Pfam" id="PF05229"/>
    </source>
</evidence>
<keyword evidence="3" id="KW-0946">Virion</keyword>
<evidence type="ECO:0000313" key="3">
    <source>
        <dbReference type="EMBL" id="MBL0391007.1"/>
    </source>
</evidence>
<keyword evidence="3" id="KW-0167">Capsid protein</keyword>
<dbReference type="EMBL" id="JAEQNE010000001">
    <property type="protein sequence ID" value="MBL0391007.1"/>
    <property type="molecule type" value="Genomic_DNA"/>
</dbReference>
<dbReference type="AlphaFoldDB" id="A0A937CTE9"/>
<name>A0A937CTE9_9BURK</name>
<sequence>MKKHLGVLLVLAAWPWAGLNAQQKSSTATFKVQARVNAACDIVATDLNFGAYSAQSGTPLQGTTLLHATCTPNAGYQIGLNQGTSPGATVNQRRMVSAPTGVLNYQLYSDSARTRIWGNTQGTDTVTGVGNGLSQEHTVYGSVPAAQVVPVGDYADTITVRIYY</sequence>
<keyword evidence="4" id="KW-1185">Reference proteome</keyword>
<proteinExistence type="predicted"/>
<dbReference type="SMART" id="SM00972">
    <property type="entry name" value="SCPU"/>
    <property type="match status" value="1"/>
</dbReference>
<protein>
    <submittedName>
        <fullName evidence="3">Spore coat protein U domain-containing protein</fullName>
    </submittedName>
</protein>
<evidence type="ECO:0000313" key="4">
    <source>
        <dbReference type="Proteomes" id="UP000599109"/>
    </source>
</evidence>
<feature type="signal peptide" evidence="1">
    <location>
        <begin position="1"/>
        <end position="21"/>
    </location>
</feature>
<dbReference type="Pfam" id="PF05229">
    <property type="entry name" value="SCPU"/>
    <property type="match status" value="1"/>
</dbReference>
<dbReference type="PANTHER" id="PTHR37089:SF4">
    <property type="entry name" value="EXPORTED PROTEIN"/>
    <property type="match status" value="1"/>
</dbReference>
<comment type="caution">
    <text evidence="3">The sequence shown here is derived from an EMBL/GenBank/DDBJ whole genome shotgun (WGS) entry which is preliminary data.</text>
</comment>
<evidence type="ECO:0000256" key="1">
    <source>
        <dbReference type="SAM" id="SignalP"/>
    </source>
</evidence>
<feature type="domain" description="Spore coat protein U/FanG" evidence="2">
    <location>
        <begin position="27"/>
        <end position="160"/>
    </location>
</feature>
<dbReference type="InterPro" id="IPR007893">
    <property type="entry name" value="Spore_coat_U/FanG"/>
</dbReference>
<dbReference type="Proteomes" id="UP000599109">
    <property type="component" value="Unassembled WGS sequence"/>
</dbReference>
<dbReference type="RefSeq" id="WP_201673571.1">
    <property type="nucleotide sequence ID" value="NZ_JAEQNE010000001.1"/>
</dbReference>
<accession>A0A937CTE9</accession>
<dbReference type="PANTHER" id="PTHR37089">
    <property type="entry name" value="PROTEIN U-RELATED"/>
    <property type="match status" value="1"/>
</dbReference>
<gene>
    <name evidence="3" type="ORF">JJ685_07610</name>
</gene>